<protein>
    <submittedName>
        <fullName evidence="3">DUF2312 domain-containing protein</fullName>
    </submittedName>
</protein>
<dbReference type="GO" id="GO:0003677">
    <property type="term" value="F:DNA binding"/>
    <property type="evidence" value="ECO:0007669"/>
    <property type="project" value="InterPro"/>
</dbReference>
<gene>
    <name evidence="3" type="ORF">F1188_20380</name>
</gene>
<organism evidence="3 4">
    <name type="scientific">Roseospira marina</name>
    <dbReference type="NCBI Taxonomy" id="140057"/>
    <lineage>
        <taxon>Bacteria</taxon>
        <taxon>Pseudomonadati</taxon>
        <taxon>Pseudomonadota</taxon>
        <taxon>Alphaproteobacteria</taxon>
        <taxon>Rhodospirillales</taxon>
        <taxon>Rhodospirillaceae</taxon>
        <taxon>Roseospira</taxon>
    </lineage>
</organism>
<dbReference type="OrthoDB" id="9813793at2"/>
<feature type="domain" description="GapR-like DNA-binding" evidence="2">
    <location>
        <begin position="51"/>
        <end position="112"/>
    </location>
</feature>
<keyword evidence="4" id="KW-1185">Reference proteome</keyword>
<feature type="coiled-coil region" evidence="1">
    <location>
        <begin position="17"/>
        <end position="72"/>
    </location>
</feature>
<dbReference type="InterPro" id="IPR046367">
    <property type="entry name" value="GapR-like_DNA-bd"/>
</dbReference>
<evidence type="ECO:0000313" key="4">
    <source>
        <dbReference type="Proteomes" id="UP000324065"/>
    </source>
</evidence>
<dbReference type="AlphaFoldDB" id="A0A5M6I388"/>
<evidence type="ECO:0000256" key="1">
    <source>
        <dbReference type="SAM" id="Coils"/>
    </source>
</evidence>
<dbReference type="RefSeq" id="WP_150064290.1">
    <property type="nucleotide sequence ID" value="NZ_JACHII010000042.1"/>
</dbReference>
<dbReference type="EMBL" id="VWPJ01000047">
    <property type="protein sequence ID" value="KAA5602632.1"/>
    <property type="molecule type" value="Genomic_DNA"/>
</dbReference>
<keyword evidence="1" id="KW-0175">Coiled coil</keyword>
<evidence type="ECO:0000313" key="3">
    <source>
        <dbReference type="EMBL" id="KAA5602632.1"/>
    </source>
</evidence>
<proteinExistence type="predicted"/>
<name>A0A5M6I388_9PROT</name>
<evidence type="ECO:0000259" key="2">
    <source>
        <dbReference type="Pfam" id="PF10073"/>
    </source>
</evidence>
<dbReference type="Pfam" id="PF10073">
    <property type="entry name" value="GapR_DNA-bd"/>
    <property type="match status" value="1"/>
</dbReference>
<comment type="caution">
    <text evidence="3">The sequence shown here is derived from an EMBL/GenBank/DDBJ whole genome shotgun (WGS) entry which is preliminary data.</text>
</comment>
<accession>A0A5M6I388</accession>
<dbReference type="Proteomes" id="UP000324065">
    <property type="component" value="Unassembled WGS sequence"/>
</dbReference>
<reference evidence="3 4" key="1">
    <citation type="submission" date="2019-09" db="EMBL/GenBank/DDBJ databases">
        <title>Genome sequence of Roseospira marina, one of the more divergent members of the non-sulfur purple photosynthetic bacterial family, the Rhodospirillaceae.</title>
        <authorList>
            <person name="Meyer T."/>
            <person name="Kyndt J."/>
        </authorList>
    </citation>
    <scope>NUCLEOTIDE SEQUENCE [LARGE SCALE GENOMIC DNA]</scope>
    <source>
        <strain evidence="3 4">DSM 15113</strain>
    </source>
</reference>
<sequence>MTHGSPHPNLRTVADRIDALRRERAGLLRAAREARAEAKASPAKAHETALRLARINAEVASVRADIAAAEALAVVNGFNVSLIHAALRLRRMSPDERAEHDAQMALYRQDLGIPSGEARPC</sequence>